<protein>
    <submittedName>
        <fullName evidence="3">Phosphoribosyltransferase family protein</fullName>
    </submittedName>
</protein>
<evidence type="ECO:0000259" key="2">
    <source>
        <dbReference type="Pfam" id="PF15609"/>
    </source>
</evidence>
<keyword evidence="3" id="KW-0808">Transferase</keyword>
<reference evidence="3 4" key="1">
    <citation type="submission" date="2022-03" db="EMBL/GenBank/DDBJ databases">
        <title>Pseudonocardia alaer sp. nov., a novel actinomycete isolated from reed forest soil.</title>
        <authorList>
            <person name="Wang L."/>
        </authorList>
    </citation>
    <scope>NUCLEOTIDE SEQUENCE [LARGE SCALE GENOMIC DNA]</scope>
    <source>
        <strain evidence="3 4">Y-16303</strain>
    </source>
</reference>
<dbReference type="CDD" id="cd06223">
    <property type="entry name" value="PRTases_typeI"/>
    <property type="match status" value="1"/>
</dbReference>
<feature type="domain" description="TRSP" evidence="1">
    <location>
        <begin position="296"/>
        <end position="433"/>
    </location>
</feature>
<accession>A0ABS9TIN3</accession>
<dbReference type="Pfam" id="PF12500">
    <property type="entry name" value="TRSP"/>
    <property type="match status" value="1"/>
</dbReference>
<keyword evidence="3" id="KW-0328">Glycosyltransferase</keyword>
<dbReference type="PIRSF" id="PIRSF020967">
    <property type="entry name" value="UCP020967"/>
    <property type="match status" value="1"/>
</dbReference>
<comment type="caution">
    <text evidence="3">The sequence shown here is derived from an EMBL/GenBank/DDBJ whole genome shotgun (WGS) entry which is preliminary data.</text>
</comment>
<evidence type="ECO:0000259" key="1">
    <source>
        <dbReference type="Pfam" id="PF12500"/>
    </source>
</evidence>
<feature type="domain" description="Orotate phosphoribosyltransferase-like" evidence="2">
    <location>
        <begin position="28"/>
        <end position="246"/>
    </location>
</feature>
<dbReference type="InterPro" id="IPR000836">
    <property type="entry name" value="PRTase_dom"/>
</dbReference>
<dbReference type="InterPro" id="IPR011214">
    <property type="entry name" value="UCP020967"/>
</dbReference>
<dbReference type="Gene3D" id="3.40.50.2020">
    <property type="match status" value="1"/>
</dbReference>
<dbReference type="GO" id="GO:0016757">
    <property type="term" value="F:glycosyltransferase activity"/>
    <property type="evidence" value="ECO:0007669"/>
    <property type="project" value="UniProtKB-KW"/>
</dbReference>
<dbReference type="InterPro" id="IPR022537">
    <property type="entry name" value="TRSP_dom"/>
</dbReference>
<dbReference type="RefSeq" id="WP_241039018.1">
    <property type="nucleotide sequence ID" value="NZ_BAAAJF010000004.1"/>
</dbReference>
<evidence type="ECO:0000313" key="4">
    <source>
        <dbReference type="Proteomes" id="UP001299970"/>
    </source>
</evidence>
<organism evidence="3 4">
    <name type="scientific">Pseudonocardia alaniniphila</name>
    <dbReference type="NCBI Taxonomy" id="75291"/>
    <lineage>
        <taxon>Bacteria</taxon>
        <taxon>Bacillati</taxon>
        <taxon>Actinomycetota</taxon>
        <taxon>Actinomycetes</taxon>
        <taxon>Pseudonocardiales</taxon>
        <taxon>Pseudonocardiaceae</taxon>
        <taxon>Pseudonocardia</taxon>
    </lineage>
</organism>
<evidence type="ECO:0000313" key="3">
    <source>
        <dbReference type="EMBL" id="MCH6168377.1"/>
    </source>
</evidence>
<dbReference type="Pfam" id="PF15609">
    <property type="entry name" value="PRTase_2"/>
    <property type="match status" value="1"/>
</dbReference>
<sequence length="447" mass="46035">MTGIASAPVDRLGIRLRPVGPGVDPTVLLGLALRRNPRRAQLLVSRVLGKHVPADPRLVRAAGLLLGGLVADALAGRPARPLPAQTLHAAVRGDRSAAAALHTDAERAIAAASNTLVIGFAETATALGHCVAEGLGGATYLHSTRRRVPGFAVAGGFTEEHSHATDHLLLPADSALLRAGRPLVLVDDELSTGRTALNTITALHRTAPRERYVVAALVDVRPPGSDLVDAVAALGARLDVVALAQAAIELPADLAERAAALRAELGDGTTPRTAPNGPASRVALSELGWPVGLPVGARHGVGPDHHRRLAAALPYVAAGLARAARLDAGQRILVLGTEELMHLPLRLAQTLADAGHDVAFSSTTRSPAVVVDSPGYALTSGIAFPAHDDPADGPGPRFAYNVGGAHDPPWDHVLVVVDPPGDTPALRTGLLPALTPHARRTSVVVTP</sequence>
<gene>
    <name evidence="3" type="ORF">MMF94_22020</name>
</gene>
<dbReference type="InterPro" id="IPR041688">
    <property type="entry name" value="PRTase_2"/>
</dbReference>
<name>A0ABS9TIN3_9PSEU</name>
<keyword evidence="4" id="KW-1185">Reference proteome</keyword>
<dbReference type="SUPFAM" id="SSF53271">
    <property type="entry name" value="PRTase-like"/>
    <property type="match status" value="1"/>
</dbReference>
<dbReference type="InterPro" id="IPR029057">
    <property type="entry name" value="PRTase-like"/>
</dbReference>
<dbReference type="EMBL" id="JAKXMK010000019">
    <property type="protein sequence ID" value="MCH6168377.1"/>
    <property type="molecule type" value="Genomic_DNA"/>
</dbReference>
<dbReference type="Proteomes" id="UP001299970">
    <property type="component" value="Unassembled WGS sequence"/>
</dbReference>
<proteinExistence type="predicted"/>